<name>A0A5B7HFE4_PORTR</name>
<comment type="caution">
    <text evidence="2">The sequence shown here is derived from an EMBL/GenBank/DDBJ whole genome shotgun (WGS) entry which is preliminary data.</text>
</comment>
<feature type="signal peptide" evidence="1">
    <location>
        <begin position="1"/>
        <end position="18"/>
    </location>
</feature>
<sequence length="43" mass="5112">MLQVLHTILFQLIPQCQACFLLNNNSTLFLLLKYHLHLCMRLL</sequence>
<feature type="chain" id="PRO_5022805228" evidence="1">
    <location>
        <begin position="19"/>
        <end position="43"/>
    </location>
</feature>
<keyword evidence="3" id="KW-1185">Reference proteome</keyword>
<evidence type="ECO:0000313" key="2">
    <source>
        <dbReference type="EMBL" id="MPC67618.1"/>
    </source>
</evidence>
<evidence type="ECO:0000256" key="1">
    <source>
        <dbReference type="SAM" id="SignalP"/>
    </source>
</evidence>
<protein>
    <submittedName>
        <fullName evidence="2">Uncharacterized protein</fullName>
    </submittedName>
</protein>
<reference evidence="2 3" key="1">
    <citation type="submission" date="2019-05" db="EMBL/GenBank/DDBJ databases">
        <title>Another draft genome of Portunus trituberculatus and its Hox gene families provides insights of decapod evolution.</title>
        <authorList>
            <person name="Jeong J.-H."/>
            <person name="Song I."/>
            <person name="Kim S."/>
            <person name="Choi T."/>
            <person name="Kim D."/>
            <person name="Ryu S."/>
            <person name="Kim W."/>
        </authorList>
    </citation>
    <scope>NUCLEOTIDE SEQUENCE [LARGE SCALE GENOMIC DNA]</scope>
    <source>
        <tissue evidence="2">Muscle</tissue>
    </source>
</reference>
<gene>
    <name evidence="2" type="ORF">E2C01_061795</name>
</gene>
<keyword evidence="1" id="KW-0732">Signal</keyword>
<organism evidence="2 3">
    <name type="scientific">Portunus trituberculatus</name>
    <name type="common">Swimming crab</name>
    <name type="synonym">Neptunus trituberculatus</name>
    <dbReference type="NCBI Taxonomy" id="210409"/>
    <lineage>
        <taxon>Eukaryota</taxon>
        <taxon>Metazoa</taxon>
        <taxon>Ecdysozoa</taxon>
        <taxon>Arthropoda</taxon>
        <taxon>Crustacea</taxon>
        <taxon>Multicrustacea</taxon>
        <taxon>Malacostraca</taxon>
        <taxon>Eumalacostraca</taxon>
        <taxon>Eucarida</taxon>
        <taxon>Decapoda</taxon>
        <taxon>Pleocyemata</taxon>
        <taxon>Brachyura</taxon>
        <taxon>Eubrachyura</taxon>
        <taxon>Portunoidea</taxon>
        <taxon>Portunidae</taxon>
        <taxon>Portuninae</taxon>
        <taxon>Portunus</taxon>
    </lineage>
</organism>
<dbReference type="Proteomes" id="UP000324222">
    <property type="component" value="Unassembled WGS sequence"/>
</dbReference>
<dbReference type="EMBL" id="VSRR010026508">
    <property type="protein sequence ID" value="MPC67618.1"/>
    <property type="molecule type" value="Genomic_DNA"/>
</dbReference>
<proteinExistence type="predicted"/>
<evidence type="ECO:0000313" key="3">
    <source>
        <dbReference type="Proteomes" id="UP000324222"/>
    </source>
</evidence>
<dbReference type="AlphaFoldDB" id="A0A5B7HFE4"/>
<accession>A0A5B7HFE4</accession>